<feature type="region of interest" description="Disordered" evidence="6">
    <location>
        <begin position="1"/>
        <end position="20"/>
    </location>
</feature>
<gene>
    <name evidence="9" type="primary">LOC110221504</name>
</gene>
<dbReference type="AlphaFoldDB" id="A0A6P5M0V6"/>
<dbReference type="InParanoid" id="A0A6P5M0V6"/>
<evidence type="ECO:0000256" key="6">
    <source>
        <dbReference type="SAM" id="MobiDB-lite"/>
    </source>
</evidence>
<keyword evidence="8" id="KW-1185">Reference proteome</keyword>
<dbReference type="GO" id="GO:0006565">
    <property type="term" value="P:L-serine catabolic process"/>
    <property type="evidence" value="ECO:0007669"/>
    <property type="project" value="TreeGrafter"/>
</dbReference>
<proteinExistence type="predicted"/>
<evidence type="ECO:0000313" key="8">
    <source>
        <dbReference type="Proteomes" id="UP000515140"/>
    </source>
</evidence>
<feature type="compositionally biased region" description="Basic residues" evidence="6">
    <location>
        <begin position="1"/>
        <end position="12"/>
    </location>
</feature>
<protein>
    <recommendedName>
        <fullName evidence="4">L-serine deaminase</fullName>
    </recommendedName>
    <alternativeName>
        <fullName evidence="5">L-threonine dehydratase</fullName>
    </alternativeName>
</protein>
<dbReference type="InterPro" id="IPR050147">
    <property type="entry name" value="Ser/Thr_Dehydratase"/>
</dbReference>
<evidence type="ECO:0000256" key="5">
    <source>
        <dbReference type="ARBA" id="ARBA00042605"/>
    </source>
</evidence>
<dbReference type="Proteomes" id="UP000515140">
    <property type="component" value="Unplaced"/>
</dbReference>
<reference evidence="9" key="1">
    <citation type="submission" date="2025-08" db="UniProtKB">
        <authorList>
            <consortium name="RefSeq"/>
        </authorList>
    </citation>
    <scope>IDENTIFICATION</scope>
    <source>
        <tissue evidence="9">Spleen</tissue>
    </source>
</reference>
<comment type="cofactor">
    <cofactor evidence="1">
        <name>pyridoxal 5'-phosphate</name>
        <dbReference type="ChEBI" id="CHEBI:597326"/>
    </cofactor>
</comment>
<organism evidence="8 9">
    <name type="scientific">Phascolarctos cinereus</name>
    <name type="common">Koala</name>
    <dbReference type="NCBI Taxonomy" id="38626"/>
    <lineage>
        <taxon>Eukaryota</taxon>
        <taxon>Metazoa</taxon>
        <taxon>Chordata</taxon>
        <taxon>Craniata</taxon>
        <taxon>Vertebrata</taxon>
        <taxon>Euteleostomi</taxon>
        <taxon>Mammalia</taxon>
        <taxon>Metatheria</taxon>
        <taxon>Diprotodontia</taxon>
        <taxon>Phascolarctidae</taxon>
        <taxon>Phascolarctos</taxon>
    </lineage>
</organism>
<evidence type="ECO:0000256" key="3">
    <source>
        <dbReference type="ARBA" id="ARBA00023239"/>
    </source>
</evidence>
<dbReference type="CDD" id="cd01562">
    <property type="entry name" value="Thr-dehyd"/>
    <property type="match status" value="1"/>
</dbReference>
<dbReference type="InterPro" id="IPR036052">
    <property type="entry name" value="TrpB-like_PALP_sf"/>
</dbReference>
<evidence type="ECO:0000313" key="9">
    <source>
        <dbReference type="RefSeq" id="XP_020861851.1"/>
    </source>
</evidence>
<evidence type="ECO:0000259" key="7">
    <source>
        <dbReference type="Pfam" id="PF00291"/>
    </source>
</evidence>
<keyword evidence="2" id="KW-0663">Pyridoxal phosphate</keyword>
<dbReference type="PANTHER" id="PTHR48078">
    <property type="entry name" value="THREONINE DEHYDRATASE, MITOCHONDRIAL-RELATED"/>
    <property type="match status" value="1"/>
</dbReference>
<accession>A0A6P5M0V6</accession>
<dbReference type="GO" id="GO:0009097">
    <property type="term" value="P:isoleucine biosynthetic process"/>
    <property type="evidence" value="ECO:0007669"/>
    <property type="project" value="TreeGrafter"/>
</dbReference>
<dbReference type="PANTHER" id="PTHR48078:SF19">
    <property type="entry name" value="ACT DOMAIN-CONTAINING PROTEIN"/>
    <property type="match status" value="1"/>
</dbReference>
<sequence length="551" mass="61261">MDRPPARNRPRPRGTDYPEIQSPWLPPYTAVVKILLQLFVYVAVVLFSYAEELISRRNNDKEKKSEAAVLQASCIREQEPLENSSCGQCQPPSQLEQLKDYVEEDDFQGNAKTWKLKVLEHGESPLELPVKPSKGSACQETPSFKLIRLEDINTAASQIQKGVQVTPCTYSRLSKKYGMELYLKKEFLQYTGSVKDRGVLCLLSSLHQDQQRKGVIVASDSNFSMAVAYHASELQIPVFVIMPTNTSVTRVRMCRDYGAVVITFGGSAKDSRSHAQQLAQKNDYLYLEEGDNIEYLSGLGTMGLEIFRQVPNLDAVVFPAGGPCGLLAGSAAALKQLNPQVSVIGVQPESFPVVKHSLKMSHPVESQTWGGHVFYRDLSESCSRKNTLQLMGELVDKIVTVTEEDILISMLRLLEYERATVDAEGAIALAAIVAGKLPELKGKRVTVVLCSGNISLSLLQQCIQRALTLDGQTCKFSLWLSDSAGDIATLLEILDREAVRVLDIQKEHGFVTSKLFMTKVTCVTETRDKQQAVQLRSALLEHYPSLEWMQQ</sequence>
<dbReference type="GO" id="GO:0004794">
    <property type="term" value="F:threonine deaminase activity"/>
    <property type="evidence" value="ECO:0007669"/>
    <property type="project" value="TreeGrafter"/>
</dbReference>
<dbReference type="OMA" id="MKINRCQ"/>
<dbReference type="RefSeq" id="XP_020861851.1">
    <property type="nucleotide sequence ID" value="XM_021006192.1"/>
</dbReference>
<dbReference type="FunFam" id="3.40.50.1100:FF:000044">
    <property type="entry name" value="Phenylserine dehydratase"/>
    <property type="match status" value="1"/>
</dbReference>
<dbReference type="GO" id="GO:0006567">
    <property type="term" value="P:L-threonine catabolic process"/>
    <property type="evidence" value="ECO:0007669"/>
    <property type="project" value="TreeGrafter"/>
</dbReference>
<dbReference type="GeneID" id="110221504"/>
<evidence type="ECO:0000256" key="2">
    <source>
        <dbReference type="ARBA" id="ARBA00022898"/>
    </source>
</evidence>
<dbReference type="SUPFAM" id="SSF53686">
    <property type="entry name" value="Tryptophan synthase beta subunit-like PLP-dependent enzymes"/>
    <property type="match status" value="1"/>
</dbReference>
<keyword evidence="3" id="KW-0456">Lyase</keyword>
<feature type="domain" description="Tryptophan synthase beta chain-like PALP" evidence="7">
    <location>
        <begin position="160"/>
        <end position="450"/>
    </location>
</feature>
<dbReference type="Pfam" id="PF00291">
    <property type="entry name" value="PALP"/>
    <property type="match status" value="1"/>
</dbReference>
<dbReference type="Gene3D" id="3.40.50.1100">
    <property type="match status" value="2"/>
</dbReference>
<evidence type="ECO:0000256" key="4">
    <source>
        <dbReference type="ARBA" id="ARBA00041766"/>
    </source>
</evidence>
<evidence type="ECO:0000256" key="1">
    <source>
        <dbReference type="ARBA" id="ARBA00001933"/>
    </source>
</evidence>
<dbReference type="GO" id="GO:0003941">
    <property type="term" value="F:L-serine ammonia-lyase activity"/>
    <property type="evidence" value="ECO:0007669"/>
    <property type="project" value="TreeGrafter"/>
</dbReference>
<dbReference type="InterPro" id="IPR001926">
    <property type="entry name" value="TrpB-like_PALP"/>
</dbReference>
<name>A0A6P5M0V6_PHACI</name>
<dbReference type="KEGG" id="pcw:110221504"/>